<name>A0A840MZL8_9BRAD</name>
<dbReference type="EMBL" id="JACHIJ010000002">
    <property type="protein sequence ID" value="MBB5051657.1"/>
    <property type="molecule type" value="Genomic_DNA"/>
</dbReference>
<proteinExistence type="predicted"/>
<evidence type="ECO:0000313" key="1">
    <source>
        <dbReference type="EMBL" id="MBB5051657.1"/>
    </source>
</evidence>
<dbReference type="Proteomes" id="UP000521227">
    <property type="component" value="Unassembled WGS sequence"/>
</dbReference>
<evidence type="ECO:0000313" key="2">
    <source>
        <dbReference type="Proteomes" id="UP000521227"/>
    </source>
</evidence>
<comment type="caution">
    <text evidence="1">The sequence shown here is derived from an EMBL/GenBank/DDBJ whole genome shotgun (WGS) entry which is preliminary data.</text>
</comment>
<dbReference type="AlphaFoldDB" id="A0A840MZL8"/>
<reference evidence="1 2" key="1">
    <citation type="submission" date="2020-08" db="EMBL/GenBank/DDBJ databases">
        <title>Genomic Encyclopedia of Type Strains, Phase IV (KMG-IV): sequencing the most valuable type-strain genomes for metagenomic binning, comparative biology and taxonomic classification.</title>
        <authorList>
            <person name="Goeker M."/>
        </authorList>
    </citation>
    <scope>NUCLEOTIDE SEQUENCE [LARGE SCALE GENOMIC DNA]</scope>
    <source>
        <strain evidence="1 2">DSM 17498</strain>
    </source>
</reference>
<accession>A0A840MZL8</accession>
<protein>
    <submittedName>
        <fullName evidence="1">Uncharacterized protein</fullName>
    </submittedName>
</protein>
<gene>
    <name evidence="1" type="ORF">HNQ36_001611</name>
</gene>
<dbReference type="RefSeq" id="WP_184083678.1">
    <property type="nucleotide sequence ID" value="NZ_JACHIJ010000002.1"/>
</dbReference>
<sequence>MITTAINTESTINQGPRVILQSLFQAGRRISLSPREAPPHIMGAATIATLHSNAEFPADIKAARKEVKAAKAKGISACFLDALSDNDISRCNRLPTLLPSLLVIANIDPITVDPEAQASCSRNWRLPFGGKRCCPSLGVA</sequence>
<organism evidence="1 2">
    <name type="scientific">Afipia massiliensis</name>
    <dbReference type="NCBI Taxonomy" id="211460"/>
    <lineage>
        <taxon>Bacteria</taxon>
        <taxon>Pseudomonadati</taxon>
        <taxon>Pseudomonadota</taxon>
        <taxon>Alphaproteobacteria</taxon>
        <taxon>Hyphomicrobiales</taxon>
        <taxon>Nitrobacteraceae</taxon>
        <taxon>Afipia</taxon>
    </lineage>
</organism>